<dbReference type="Proteomes" id="UP000001930">
    <property type="component" value="Chromosome II"/>
</dbReference>
<dbReference type="AlphaFoldDB" id="Q2T659"/>
<gene>
    <name evidence="1" type="ordered locus">BTH_II1143</name>
</gene>
<accession>Q2T659</accession>
<evidence type="ECO:0000313" key="2">
    <source>
        <dbReference type="Proteomes" id="UP000001930"/>
    </source>
</evidence>
<dbReference type="KEGG" id="bte:BTH_II1143"/>
<proteinExistence type="predicted"/>
<dbReference type="HOGENOM" id="CLU_1254013_0_0_4"/>
<reference evidence="1 2" key="1">
    <citation type="journal article" date="2005" name="BMC Genomics">
        <title>Bacterial genome adaptation to niches: divergence of the potential virulence genes in three Burkholderia species of different survival strategies.</title>
        <authorList>
            <person name="Kim H.S."/>
            <person name="Schell M.A."/>
            <person name="Yu Y."/>
            <person name="Ulrich R.L."/>
            <person name="Sarria S.H."/>
            <person name="Nierman W.C."/>
            <person name="DeShazer D."/>
        </authorList>
    </citation>
    <scope>NUCLEOTIDE SEQUENCE [LARGE SCALE GENOMIC DNA]</scope>
    <source>
        <strain evidence="2">ATCC 700388 / DSM 13276 / CCUG 48851 / CIP 106301 / E264</strain>
    </source>
</reference>
<keyword evidence="2" id="KW-1185">Reference proteome</keyword>
<protein>
    <submittedName>
        <fullName evidence="1">Uncharacterized protein</fullName>
    </submittedName>
</protein>
<dbReference type="EMBL" id="CP000085">
    <property type="protein sequence ID" value="ABC36221.1"/>
    <property type="molecule type" value="Genomic_DNA"/>
</dbReference>
<sequence length="220" mass="23393">MAGSPESGPRETETKNPPHGAGCCDCFGRALTHHSTNGANNVRNAEAVGVHSRKLAVARAVCQSHPARSKPRGHGVRHIPTHHIRNLTHTFQSGMPLTSAATPAPVRCRRMPAGLGARRPPSIRTLWSKFLRRTRMQELSQQEIAHVSGGYYDGGSIFDTLGNLIEVAGKGAETIGNTLTLGLLSPISRAAYGVGEVLTTGAVNLGNSLLNLFGIPAKHY</sequence>
<evidence type="ECO:0000313" key="1">
    <source>
        <dbReference type="EMBL" id="ABC36221.1"/>
    </source>
</evidence>
<organism evidence="1 2">
    <name type="scientific">Burkholderia thailandensis (strain ATCC 700388 / DSM 13276 / CCUG 48851 / CIP 106301 / E264)</name>
    <dbReference type="NCBI Taxonomy" id="271848"/>
    <lineage>
        <taxon>Bacteria</taxon>
        <taxon>Pseudomonadati</taxon>
        <taxon>Pseudomonadota</taxon>
        <taxon>Betaproteobacteria</taxon>
        <taxon>Burkholderiales</taxon>
        <taxon>Burkholderiaceae</taxon>
        <taxon>Burkholderia</taxon>
        <taxon>pseudomallei group</taxon>
    </lineage>
</organism>
<name>Q2T659_BURTA</name>